<dbReference type="Proteomes" id="UP000829196">
    <property type="component" value="Unassembled WGS sequence"/>
</dbReference>
<reference evidence="1" key="1">
    <citation type="journal article" date="2022" name="Front. Genet.">
        <title>Chromosome-Scale Assembly of the Dendrobium nobile Genome Provides Insights Into the Molecular Mechanism of the Biosynthesis of the Medicinal Active Ingredient of Dendrobium.</title>
        <authorList>
            <person name="Xu Q."/>
            <person name="Niu S.-C."/>
            <person name="Li K.-L."/>
            <person name="Zheng P.-J."/>
            <person name="Zhang X.-J."/>
            <person name="Jia Y."/>
            <person name="Liu Y."/>
            <person name="Niu Y.-X."/>
            <person name="Yu L.-H."/>
            <person name="Chen D.-F."/>
            <person name="Zhang G.-Q."/>
        </authorList>
    </citation>
    <scope>NUCLEOTIDE SEQUENCE</scope>
    <source>
        <tissue evidence="1">Leaf</tissue>
    </source>
</reference>
<accession>A0A8T3B464</accession>
<gene>
    <name evidence="1" type="ORF">KFK09_014825</name>
</gene>
<evidence type="ECO:0000313" key="2">
    <source>
        <dbReference type="Proteomes" id="UP000829196"/>
    </source>
</evidence>
<dbReference type="AlphaFoldDB" id="A0A8T3B464"/>
<evidence type="ECO:0000313" key="1">
    <source>
        <dbReference type="EMBL" id="KAI0503882.1"/>
    </source>
</evidence>
<proteinExistence type="predicted"/>
<organism evidence="1 2">
    <name type="scientific">Dendrobium nobile</name>
    <name type="common">Orchid</name>
    <dbReference type="NCBI Taxonomy" id="94219"/>
    <lineage>
        <taxon>Eukaryota</taxon>
        <taxon>Viridiplantae</taxon>
        <taxon>Streptophyta</taxon>
        <taxon>Embryophyta</taxon>
        <taxon>Tracheophyta</taxon>
        <taxon>Spermatophyta</taxon>
        <taxon>Magnoliopsida</taxon>
        <taxon>Liliopsida</taxon>
        <taxon>Asparagales</taxon>
        <taxon>Orchidaceae</taxon>
        <taxon>Epidendroideae</taxon>
        <taxon>Malaxideae</taxon>
        <taxon>Dendrobiinae</taxon>
        <taxon>Dendrobium</taxon>
    </lineage>
</organism>
<protein>
    <submittedName>
        <fullName evidence="1">Uncharacterized protein</fullName>
    </submittedName>
</protein>
<dbReference type="EMBL" id="JAGYWB010000011">
    <property type="protein sequence ID" value="KAI0503882.1"/>
    <property type="molecule type" value="Genomic_DNA"/>
</dbReference>
<comment type="caution">
    <text evidence="1">The sequence shown here is derived from an EMBL/GenBank/DDBJ whole genome shotgun (WGS) entry which is preliminary data.</text>
</comment>
<name>A0A8T3B464_DENNO</name>
<sequence length="50" mass="5981">MKKNFSIRDILFPLDPFIFKNVLSYRFLQLLTLNELHQKNKNLDSPTELS</sequence>
<keyword evidence="2" id="KW-1185">Reference proteome</keyword>